<dbReference type="RefSeq" id="WP_013565349.1">
    <property type="nucleotide sequence ID" value="NC_014962.1"/>
</dbReference>
<evidence type="ECO:0000313" key="4">
    <source>
        <dbReference type="Proteomes" id="UP000008631"/>
    </source>
</evidence>
<dbReference type="KEGG" id="ipa:Isop_2489"/>
<evidence type="ECO:0000259" key="2">
    <source>
        <dbReference type="Pfam" id="PF23544"/>
    </source>
</evidence>
<dbReference type="HOGENOM" id="CLU_142305_0_0_0"/>
<feature type="compositionally biased region" description="Basic and acidic residues" evidence="1">
    <location>
        <begin position="11"/>
        <end position="24"/>
    </location>
</feature>
<dbReference type="InterPro" id="IPR056362">
    <property type="entry name" value="AtuA-like_ferredoxin_dom"/>
</dbReference>
<evidence type="ECO:0000313" key="3">
    <source>
        <dbReference type="EMBL" id="ADV63061.1"/>
    </source>
</evidence>
<dbReference type="OrthoDB" id="21390at2"/>
<dbReference type="AlphaFoldDB" id="E8QXL3"/>
<dbReference type="eggNOG" id="ENOG5032S8H">
    <property type="taxonomic scope" value="Bacteria"/>
</dbReference>
<protein>
    <recommendedName>
        <fullName evidence="2">AtuA-like ferredoxin-fold domain-containing protein</fullName>
    </recommendedName>
</protein>
<dbReference type="InParanoid" id="E8QXL3"/>
<dbReference type="Pfam" id="PF23544">
    <property type="entry name" value="AtuA_ferredoxin"/>
    <property type="match status" value="1"/>
</dbReference>
<feature type="domain" description="AtuA-like ferredoxin-fold" evidence="2">
    <location>
        <begin position="11"/>
        <end position="106"/>
    </location>
</feature>
<reference key="1">
    <citation type="submission" date="2010-11" db="EMBL/GenBank/DDBJ databases">
        <title>The complete sequence of chromosome of Isophaera pallida ATCC 43644.</title>
        <authorList>
            <consortium name="US DOE Joint Genome Institute (JGI-PGF)"/>
            <person name="Lucas S."/>
            <person name="Copeland A."/>
            <person name="Lapidus A."/>
            <person name="Bruce D."/>
            <person name="Goodwin L."/>
            <person name="Pitluck S."/>
            <person name="Kyrpides N."/>
            <person name="Mavromatis K."/>
            <person name="Pagani I."/>
            <person name="Ivanova N."/>
            <person name="Saunders E."/>
            <person name="Brettin T."/>
            <person name="Detter J.C."/>
            <person name="Han C."/>
            <person name="Tapia R."/>
            <person name="Land M."/>
            <person name="Hauser L."/>
            <person name="Markowitz V."/>
            <person name="Cheng J.-F."/>
            <person name="Hugenholtz P."/>
            <person name="Woyke T."/>
            <person name="Wu D."/>
            <person name="Eisen J.A."/>
        </authorList>
    </citation>
    <scope>NUCLEOTIDE SEQUENCE</scope>
    <source>
        <strain>ATCC 43644</strain>
    </source>
</reference>
<dbReference type="STRING" id="575540.Isop_2489"/>
<dbReference type="PANTHER" id="PTHR47708">
    <property type="match status" value="1"/>
</dbReference>
<keyword evidence="4" id="KW-1185">Reference proteome</keyword>
<proteinExistence type="predicted"/>
<sequence>MSLPRPTPPRALRDLAHARSGDKGNRANVGVLAFDAEGYELLRAHLTPEALASFLKPLGIGEVRRYDLPHLHGFNFVIESGLSGGAGGSLRLDTQGKALAETVLNLPWPPPESARFKS</sequence>
<name>E8QXL3_ISOPI</name>
<accession>E8QXL3</accession>
<dbReference type="EMBL" id="CP002353">
    <property type="protein sequence ID" value="ADV63061.1"/>
    <property type="molecule type" value="Genomic_DNA"/>
</dbReference>
<evidence type="ECO:0000256" key="1">
    <source>
        <dbReference type="SAM" id="MobiDB-lite"/>
    </source>
</evidence>
<reference evidence="3 4" key="2">
    <citation type="journal article" date="2011" name="Stand. Genomic Sci.">
        <title>Complete genome sequence of Isosphaera pallida type strain (IS1B).</title>
        <authorList>
            <consortium name="US DOE Joint Genome Institute (JGI-PGF)"/>
            <person name="Goker M."/>
            <person name="Cleland D."/>
            <person name="Saunders E."/>
            <person name="Lapidus A."/>
            <person name="Nolan M."/>
            <person name="Lucas S."/>
            <person name="Hammon N."/>
            <person name="Deshpande S."/>
            <person name="Cheng J.F."/>
            <person name="Tapia R."/>
            <person name="Han C."/>
            <person name="Goodwin L."/>
            <person name="Pitluck S."/>
            <person name="Liolios K."/>
            <person name="Pagani I."/>
            <person name="Ivanova N."/>
            <person name="Mavromatis K."/>
            <person name="Pati A."/>
            <person name="Chen A."/>
            <person name="Palaniappan K."/>
            <person name="Land M."/>
            <person name="Hauser L."/>
            <person name="Chang Y.J."/>
            <person name="Jeffries C.D."/>
            <person name="Detter J.C."/>
            <person name="Beck B."/>
            <person name="Woyke T."/>
            <person name="Bristow J."/>
            <person name="Eisen J.A."/>
            <person name="Markowitz V."/>
            <person name="Hugenholtz P."/>
            <person name="Kyrpides N.C."/>
            <person name="Klenk H.P."/>
        </authorList>
    </citation>
    <scope>NUCLEOTIDE SEQUENCE [LARGE SCALE GENOMIC DNA]</scope>
    <source>
        <strain evidence="4">ATCC 43644 / DSM 9630 / IS1B</strain>
    </source>
</reference>
<dbReference type="PANTHER" id="PTHR47708:SF2">
    <property type="entry name" value="SI:CH73-132F6.5"/>
    <property type="match status" value="1"/>
</dbReference>
<feature type="region of interest" description="Disordered" evidence="1">
    <location>
        <begin position="1"/>
        <end position="24"/>
    </location>
</feature>
<gene>
    <name evidence="3" type="ordered locus">Isop_2489</name>
</gene>
<dbReference type="Proteomes" id="UP000008631">
    <property type="component" value="Chromosome"/>
</dbReference>
<organism evidence="3 4">
    <name type="scientific">Isosphaera pallida (strain ATCC 43644 / DSM 9630 / IS1B)</name>
    <dbReference type="NCBI Taxonomy" id="575540"/>
    <lineage>
        <taxon>Bacteria</taxon>
        <taxon>Pseudomonadati</taxon>
        <taxon>Planctomycetota</taxon>
        <taxon>Planctomycetia</taxon>
        <taxon>Isosphaerales</taxon>
        <taxon>Isosphaeraceae</taxon>
        <taxon>Isosphaera</taxon>
    </lineage>
</organism>